<dbReference type="EMBL" id="JRKL02006282">
    <property type="protein sequence ID" value="KAF3949164.1"/>
    <property type="molecule type" value="Genomic_DNA"/>
</dbReference>
<keyword evidence="1" id="KW-1133">Transmembrane helix</keyword>
<protein>
    <recommendedName>
        <fullName evidence="4">Transmembrane protein</fullName>
    </recommendedName>
</protein>
<evidence type="ECO:0008006" key="4">
    <source>
        <dbReference type="Google" id="ProtNLM"/>
    </source>
</evidence>
<dbReference type="Proteomes" id="UP000737018">
    <property type="component" value="Unassembled WGS sequence"/>
</dbReference>
<organism evidence="2 3">
    <name type="scientific">Castanea mollissima</name>
    <name type="common">Chinese chestnut</name>
    <dbReference type="NCBI Taxonomy" id="60419"/>
    <lineage>
        <taxon>Eukaryota</taxon>
        <taxon>Viridiplantae</taxon>
        <taxon>Streptophyta</taxon>
        <taxon>Embryophyta</taxon>
        <taxon>Tracheophyta</taxon>
        <taxon>Spermatophyta</taxon>
        <taxon>Magnoliopsida</taxon>
        <taxon>eudicotyledons</taxon>
        <taxon>Gunneridae</taxon>
        <taxon>Pentapetalae</taxon>
        <taxon>rosids</taxon>
        <taxon>fabids</taxon>
        <taxon>Fagales</taxon>
        <taxon>Fagaceae</taxon>
        <taxon>Castanea</taxon>
    </lineage>
</organism>
<gene>
    <name evidence="2" type="ORF">CMV_024932</name>
</gene>
<keyword evidence="1" id="KW-0472">Membrane</keyword>
<dbReference type="AlphaFoldDB" id="A0A8J4QLQ7"/>
<reference evidence="2" key="1">
    <citation type="submission" date="2020-03" db="EMBL/GenBank/DDBJ databases">
        <title>Castanea mollissima Vanexum genome sequencing.</title>
        <authorList>
            <person name="Staton M."/>
        </authorList>
    </citation>
    <scope>NUCLEOTIDE SEQUENCE</scope>
    <source>
        <tissue evidence="2">Leaf</tissue>
    </source>
</reference>
<sequence>MGLVVDLDVVVAGRFLVVVGLVVAVCDLVFRGVVGFLVGDFGRGLLGVFCVYFGSGCLLILARMDLVAGLVDFGMNGFGCWEQKKTERRGEDSLVGSSRVGRR</sequence>
<evidence type="ECO:0000313" key="3">
    <source>
        <dbReference type="Proteomes" id="UP000737018"/>
    </source>
</evidence>
<feature type="transmembrane region" description="Helical" evidence="1">
    <location>
        <begin position="15"/>
        <end position="38"/>
    </location>
</feature>
<accession>A0A8J4QLQ7</accession>
<evidence type="ECO:0000313" key="2">
    <source>
        <dbReference type="EMBL" id="KAF3949164.1"/>
    </source>
</evidence>
<proteinExistence type="predicted"/>
<keyword evidence="3" id="KW-1185">Reference proteome</keyword>
<name>A0A8J4QLQ7_9ROSI</name>
<comment type="caution">
    <text evidence="2">The sequence shown here is derived from an EMBL/GenBank/DDBJ whole genome shotgun (WGS) entry which is preliminary data.</text>
</comment>
<evidence type="ECO:0000256" key="1">
    <source>
        <dbReference type="SAM" id="Phobius"/>
    </source>
</evidence>
<keyword evidence="1" id="KW-0812">Transmembrane</keyword>
<feature type="transmembrane region" description="Helical" evidence="1">
    <location>
        <begin position="45"/>
        <end position="64"/>
    </location>
</feature>